<sequence length="227" mass="25731">MTPTPTLTPLQDQNVALALPCLLCTWSSPAKQSKRPKAEHDRSRNSRRHRDAQFCTQKCLLDLRRRGKLDENCPNVKLHRENGSNHHRTTTRGLVSFVKHAVDECLENAEPMGTCGLSGASFKVICVRYGYTVVGKGTTCFLWPQLEREAGVYQMLSPAQGRALIIDFHLCEFDLHRVKKKPKWLVEKDSGLSLAEDNDEALRHCPYHGACIHRLVESCPNEKHSIY</sequence>
<dbReference type="Proteomes" id="UP001177260">
    <property type="component" value="Unassembled WGS sequence"/>
</dbReference>
<name>A0ACC3AZD0_9EURO</name>
<evidence type="ECO:0000313" key="1">
    <source>
        <dbReference type="EMBL" id="KAK1143364.1"/>
    </source>
</evidence>
<comment type="caution">
    <text evidence="1">The sequence shown here is derived from an EMBL/GenBank/DDBJ whole genome shotgun (WGS) entry which is preliminary data.</text>
</comment>
<accession>A0ACC3AZD0</accession>
<keyword evidence="2" id="KW-1185">Reference proteome</keyword>
<protein>
    <submittedName>
        <fullName evidence="1">Uncharacterized protein</fullName>
    </submittedName>
</protein>
<dbReference type="EMBL" id="JAOPJF010000040">
    <property type="protein sequence ID" value="KAK1143364.1"/>
    <property type="molecule type" value="Genomic_DNA"/>
</dbReference>
<gene>
    <name evidence="1" type="ORF">N8T08_006692</name>
</gene>
<organism evidence="1 2">
    <name type="scientific">Aspergillus melleus</name>
    <dbReference type="NCBI Taxonomy" id="138277"/>
    <lineage>
        <taxon>Eukaryota</taxon>
        <taxon>Fungi</taxon>
        <taxon>Dikarya</taxon>
        <taxon>Ascomycota</taxon>
        <taxon>Pezizomycotina</taxon>
        <taxon>Eurotiomycetes</taxon>
        <taxon>Eurotiomycetidae</taxon>
        <taxon>Eurotiales</taxon>
        <taxon>Aspergillaceae</taxon>
        <taxon>Aspergillus</taxon>
        <taxon>Aspergillus subgen. Circumdati</taxon>
    </lineage>
</organism>
<proteinExistence type="predicted"/>
<evidence type="ECO:0000313" key="2">
    <source>
        <dbReference type="Proteomes" id="UP001177260"/>
    </source>
</evidence>
<reference evidence="1 2" key="1">
    <citation type="journal article" date="2023" name="ACS Omega">
        <title>Identification of the Neoaspergillic Acid Biosynthesis Gene Cluster by Establishing an In Vitro CRISPR-Ribonucleoprotein Genetic System in Aspergillus melleus.</title>
        <authorList>
            <person name="Yuan B."/>
            <person name="Grau M.F."/>
            <person name="Murata R.M."/>
            <person name="Torok T."/>
            <person name="Venkateswaran K."/>
            <person name="Stajich J.E."/>
            <person name="Wang C.C.C."/>
        </authorList>
    </citation>
    <scope>NUCLEOTIDE SEQUENCE [LARGE SCALE GENOMIC DNA]</scope>
    <source>
        <strain evidence="1 2">IMV 1140</strain>
    </source>
</reference>